<dbReference type="InterPro" id="IPR014284">
    <property type="entry name" value="RNA_pol_sigma-70_dom"/>
</dbReference>
<comment type="caution">
    <text evidence="7">The sequence shown here is derived from an EMBL/GenBank/DDBJ whole genome shotgun (WGS) entry which is preliminary data.</text>
</comment>
<keyword evidence="3" id="KW-0238">DNA-binding</keyword>
<evidence type="ECO:0000256" key="4">
    <source>
        <dbReference type="ARBA" id="ARBA00023163"/>
    </source>
</evidence>
<evidence type="ECO:0000256" key="2">
    <source>
        <dbReference type="ARBA" id="ARBA00023082"/>
    </source>
</evidence>
<dbReference type="NCBIfam" id="TIGR02937">
    <property type="entry name" value="sigma70-ECF"/>
    <property type="match status" value="1"/>
</dbReference>
<proteinExistence type="predicted"/>
<sequence>MRNHVTLNEFLIKAKQHDKEALGKIIEYFIPLILKESSRYIIKCYDYEDLVQHGYLSVIKAVNMYKGELDYFIPYCIRAIQLNYKALLKKEIKHHREIPDEFVHLNEDYHFTIEDEILAFEKTKELYEAIDKLSEEEKRVISSFYINNNTLEEIAVGGEKSYNNVRYIKDKAIKKLQKMLKEHI</sequence>
<dbReference type="Pfam" id="PF04545">
    <property type="entry name" value="Sigma70_r4"/>
    <property type="match status" value="1"/>
</dbReference>
<evidence type="ECO:0000259" key="6">
    <source>
        <dbReference type="Pfam" id="PF12645"/>
    </source>
</evidence>
<dbReference type="PANTHER" id="PTHR30385:SF4">
    <property type="entry name" value="RNA POLYMERASE SIGMA-E FACTOR"/>
    <property type="match status" value="1"/>
</dbReference>
<dbReference type="RefSeq" id="WP_216438638.1">
    <property type="nucleotide sequence ID" value="NZ_JAHLQF010000002.1"/>
</dbReference>
<evidence type="ECO:0000313" key="8">
    <source>
        <dbReference type="Proteomes" id="UP000726170"/>
    </source>
</evidence>
<dbReference type="Pfam" id="PF12645">
    <property type="entry name" value="HTH_16"/>
    <property type="match status" value="1"/>
</dbReference>
<keyword evidence="2" id="KW-0731">Sigma factor</keyword>
<keyword evidence="4" id="KW-0804">Transcription</keyword>
<dbReference type="Proteomes" id="UP000726170">
    <property type="component" value="Unassembled WGS sequence"/>
</dbReference>
<gene>
    <name evidence="7" type="ORF">KQI86_07380</name>
</gene>
<organism evidence="7 8">
    <name type="scientific">Clostridium mobile</name>
    <dbReference type="NCBI Taxonomy" id="2841512"/>
    <lineage>
        <taxon>Bacteria</taxon>
        <taxon>Bacillati</taxon>
        <taxon>Bacillota</taxon>
        <taxon>Clostridia</taxon>
        <taxon>Eubacteriales</taxon>
        <taxon>Clostridiaceae</taxon>
        <taxon>Clostridium</taxon>
    </lineage>
</organism>
<evidence type="ECO:0000313" key="7">
    <source>
        <dbReference type="EMBL" id="MBU5484148.1"/>
    </source>
</evidence>
<dbReference type="InterPro" id="IPR024760">
    <property type="entry name" value="HTH_dom_conjug_TS-like"/>
</dbReference>
<evidence type="ECO:0000256" key="1">
    <source>
        <dbReference type="ARBA" id="ARBA00023015"/>
    </source>
</evidence>
<reference evidence="7 8" key="1">
    <citation type="submission" date="2021-06" db="EMBL/GenBank/DDBJ databases">
        <authorList>
            <person name="Sun Q."/>
            <person name="Li D."/>
        </authorList>
    </citation>
    <scope>NUCLEOTIDE SEQUENCE [LARGE SCALE GENOMIC DNA]</scope>
    <source>
        <strain evidence="7 8">MSJ-11</strain>
    </source>
</reference>
<feature type="domain" description="RNA polymerase sigma-70 region 4" evidence="5">
    <location>
        <begin position="129"/>
        <end position="178"/>
    </location>
</feature>
<keyword evidence="1" id="KW-0805">Transcription regulation</keyword>
<keyword evidence="8" id="KW-1185">Reference proteome</keyword>
<evidence type="ECO:0000256" key="3">
    <source>
        <dbReference type="ARBA" id="ARBA00023125"/>
    </source>
</evidence>
<accession>A0ABS6EG04</accession>
<feature type="domain" description="Helix-turn-helix conjugative transposon-like" evidence="6">
    <location>
        <begin position="9"/>
        <end position="65"/>
    </location>
</feature>
<evidence type="ECO:0000259" key="5">
    <source>
        <dbReference type="Pfam" id="PF04545"/>
    </source>
</evidence>
<dbReference type="InterPro" id="IPR007630">
    <property type="entry name" value="RNA_pol_sigma70_r4"/>
</dbReference>
<dbReference type="PANTHER" id="PTHR30385">
    <property type="entry name" value="SIGMA FACTOR F FLAGELLAR"/>
    <property type="match status" value="1"/>
</dbReference>
<protein>
    <submittedName>
        <fullName evidence="7">Sigma-70 family RNA polymerase sigma factor</fullName>
    </submittedName>
</protein>
<dbReference type="EMBL" id="JAHLQF010000002">
    <property type="protein sequence ID" value="MBU5484148.1"/>
    <property type="molecule type" value="Genomic_DNA"/>
</dbReference>
<name>A0ABS6EG04_9CLOT</name>